<dbReference type="SUPFAM" id="SSF56784">
    <property type="entry name" value="HAD-like"/>
    <property type="match status" value="1"/>
</dbReference>
<evidence type="ECO:0000256" key="2">
    <source>
        <dbReference type="ARBA" id="ARBA00022553"/>
    </source>
</evidence>
<dbReference type="GO" id="GO:0009062">
    <property type="term" value="P:fatty acid catabolic process"/>
    <property type="evidence" value="ECO:0007669"/>
    <property type="project" value="TreeGrafter"/>
</dbReference>
<reference evidence="5 6" key="1">
    <citation type="submission" date="2017-01" db="EMBL/GenBank/DDBJ databases">
        <authorList>
            <person name="Mah S.A."/>
            <person name="Swanson W.J."/>
            <person name="Moy G.W."/>
            <person name="Vacquier V.D."/>
        </authorList>
    </citation>
    <scope>NUCLEOTIDE SEQUENCE [LARGE SCALE GENOMIC DNA]</scope>
    <source>
        <strain evidence="5 6">GSMNP</strain>
    </source>
</reference>
<dbReference type="InterPro" id="IPR013209">
    <property type="entry name" value="LNS2"/>
</dbReference>
<feature type="compositionally biased region" description="Polar residues" evidence="3">
    <location>
        <begin position="983"/>
        <end position="992"/>
    </location>
</feature>
<dbReference type="InterPro" id="IPR023214">
    <property type="entry name" value="HAD_sf"/>
</dbReference>
<dbReference type="GO" id="GO:0008195">
    <property type="term" value="F:phosphatidate phosphatase activity"/>
    <property type="evidence" value="ECO:0007669"/>
    <property type="project" value="TreeGrafter"/>
</dbReference>
<accession>A0A1R1WZN4</accession>
<dbReference type="Pfam" id="PF08235">
    <property type="entry name" value="LNS2"/>
    <property type="match status" value="1"/>
</dbReference>
<dbReference type="Proteomes" id="UP000187283">
    <property type="component" value="Unassembled WGS sequence"/>
</dbReference>
<keyword evidence="2" id="KW-0597">Phosphoprotein</keyword>
<evidence type="ECO:0000259" key="4">
    <source>
        <dbReference type="SMART" id="SM00775"/>
    </source>
</evidence>
<feature type="region of interest" description="Disordered" evidence="3">
    <location>
        <begin position="948"/>
        <end position="1013"/>
    </location>
</feature>
<comment type="similarity">
    <text evidence="1">Belongs to the lipin family.</text>
</comment>
<dbReference type="InterPro" id="IPR036412">
    <property type="entry name" value="HAD-like_sf"/>
</dbReference>
<name>A0A1R1WZN4_9FUNG</name>
<dbReference type="STRING" id="133412.A0A1R1WZN4"/>
<evidence type="ECO:0000313" key="5">
    <source>
        <dbReference type="EMBL" id="OMJ07831.1"/>
    </source>
</evidence>
<feature type="compositionally biased region" description="Low complexity" evidence="3">
    <location>
        <begin position="950"/>
        <end position="962"/>
    </location>
</feature>
<organism evidence="5 6">
    <name type="scientific">Smittium culicis</name>
    <dbReference type="NCBI Taxonomy" id="133412"/>
    <lineage>
        <taxon>Eukaryota</taxon>
        <taxon>Fungi</taxon>
        <taxon>Fungi incertae sedis</taxon>
        <taxon>Zoopagomycota</taxon>
        <taxon>Kickxellomycotina</taxon>
        <taxon>Harpellomycetes</taxon>
        <taxon>Harpellales</taxon>
        <taxon>Legeriomycetaceae</taxon>
        <taxon>Smittium</taxon>
    </lineage>
</organism>
<dbReference type="FunFam" id="3.40.50.1000:FF:000063">
    <property type="entry name" value="Nuclear elongation and deformation protein"/>
    <property type="match status" value="1"/>
</dbReference>
<sequence length="1114" mass="125124">MQYVGKVLSSVSDFYRELNPATLSGAVDIIVVKDEQGNLSCSPFHVRFGKFQLLRPSDKTVEITVNDKKADFYMKLGEAGEAFFVLETDNDVPSDIMTSPIHSPTLYSPELEPIESLNLPESDDLSQNEIQDAPIQSKESELFQKEKNDLSSYSIMKSIRNSSSIENISLAFHDDSQINRKKYSHRRPLSVSSDSKYELSSLNDALDLDGAEKKDELHHEWDWGVSIPSHKNADHIVNKNKNSSPVEPLSTSSVSNSCPNINDLVVTNDVISALSSTDMTRLEISFCGADSIIKASNKDERLANFKSKQVKEFDSSYNIFDNLTNKDAVFLLNGNYYLWKDISSAFFSILILGKVEKSFSISPIAIDNFGSEADNFNLHSKSLSSNSEILGSTSNSNQTNYSSAELASFPNVDQSSINNIIESSSPGSKSKWRWWRSSTISESVKNTPDIQFNKSSTFNPETDSLISTSDNFSIADSQSKSNQSTSAESHKFFAKTLRLTHEQLESLDLKFGENKVLFRVKSGKGYCEARIFMYPHDVQIVISDIDGTITKSDALGHIFNMVGRDWTHTGVAKLFTEIHKNQYEFLYLTSRAIGQADTTREYLKNVKQGSNRLPSGPLLLSPDRLFASFHREIIMRRPQEFKMACLRDIKNLFNNDTPFYAGFGNRITDAMSYRSVNVPVSRICTIDPTGDVRLELLSAYKSSYTKMGDLVDLMFPPLKTKIDPHFNDFEYWRSSLPDIEDELSQIDIKDDASIKQKSSTSASQDVFSTSPISISKDTKVRRAYSAYSNDEYLEYKKHNQASKNFSITNIERNLGPEFEEFNHKRSSSIISPTEANGDSIYNKKISHFNISENILESPTTNTAFSAIARKKSKESFTYLSQESTIPQHKFENLFSSGVDIGLLEDITVSQDNILSSSIKSEDNLVEDNSPTKPFSKKNRVATWVQNGVINNKQSQTSKSSQNELSEELDSNETQKNHTKSLHAKSNSNQTNEKINEESFESAKSKFMHKDTTSSLDLEEGDGIAVSKKFESNINSSVDDIISKDANNDYEKSGLEFTPTPNTEIDNYIYRHGQQPGIYEISEHGLNDVDDEEIDDEDAMSSLSGEIDLNDFPYL</sequence>
<comment type="caution">
    <text evidence="5">The sequence shown here is derived from an EMBL/GenBank/DDBJ whole genome shotgun (WGS) entry which is preliminary data.</text>
</comment>
<dbReference type="GO" id="GO:0005634">
    <property type="term" value="C:nucleus"/>
    <property type="evidence" value="ECO:0007669"/>
    <property type="project" value="TreeGrafter"/>
</dbReference>
<dbReference type="EMBL" id="LSSN01005957">
    <property type="protein sequence ID" value="OMJ07831.1"/>
    <property type="molecule type" value="Genomic_DNA"/>
</dbReference>
<dbReference type="Pfam" id="PF04571">
    <property type="entry name" value="Lipin_N"/>
    <property type="match status" value="1"/>
</dbReference>
<dbReference type="Gene3D" id="3.40.50.1000">
    <property type="entry name" value="HAD superfamily/HAD-like"/>
    <property type="match status" value="1"/>
</dbReference>
<dbReference type="InterPro" id="IPR007651">
    <property type="entry name" value="Lipin_N"/>
</dbReference>
<evidence type="ECO:0000256" key="3">
    <source>
        <dbReference type="SAM" id="MobiDB-lite"/>
    </source>
</evidence>
<proteinExistence type="inferred from homology"/>
<dbReference type="PANTHER" id="PTHR12181:SF12">
    <property type="entry name" value="PHOSPHATIDATE PHOSPHATASE"/>
    <property type="match status" value="1"/>
</dbReference>
<dbReference type="AlphaFoldDB" id="A0A1R1WZN4"/>
<feature type="domain" description="LNS2/PITP" evidence="4">
    <location>
        <begin position="540"/>
        <end position="695"/>
    </location>
</feature>
<dbReference type="InterPro" id="IPR026058">
    <property type="entry name" value="LIPIN"/>
</dbReference>
<dbReference type="GO" id="GO:0019432">
    <property type="term" value="P:triglyceride biosynthetic process"/>
    <property type="evidence" value="ECO:0007669"/>
    <property type="project" value="TreeGrafter"/>
</dbReference>
<gene>
    <name evidence="5" type="ORF">AYI70_g11934</name>
</gene>
<protein>
    <submittedName>
        <fullName evidence="5">Nuclear elongation and deformation protein 1</fullName>
    </submittedName>
</protein>
<evidence type="ECO:0000313" key="6">
    <source>
        <dbReference type="Proteomes" id="UP000187283"/>
    </source>
</evidence>
<dbReference type="InterPro" id="IPR031315">
    <property type="entry name" value="LNS2/PITP"/>
</dbReference>
<keyword evidence="6" id="KW-1185">Reference proteome</keyword>
<dbReference type="OrthoDB" id="4567at2759"/>
<dbReference type="PANTHER" id="PTHR12181">
    <property type="entry name" value="LIPIN"/>
    <property type="match status" value="1"/>
</dbReference>
<feature type="compositionally biased region" description="Basic and acidic residues" evidence="3">
    <location>
        <begin position="993"/>
        <end position="1011"/>
    </location>
</feature>
<dbReference type="SMART" id="SM00775">
    <property type="entry name" value="LNS2"/>
    <property type="match status" value="1"/>
</dbReference>
<evidence type="ECO:0000256" key="1">
    <source>
        <dbReference type="ARBA" id="ARBA00005476"/>
    </source>
</evidence>